<evidence type="ECO:0000313" key="4">
    <source>
        <dbReference type="Proteomes" id="UP000593565"/>
    </source>
</evidence>
<dbReference type="CDD" id="cd00167">
    <property type="entry name" value="SANT"/>
    <property type="match status" value="1"/>
</dbReference>
<feature type="compositionally biased region" description="Basic and acidic residues" evidence="1">
    <location>
        <begin position="357"/>
        <end position="368"/>
    </location>
</feature>
<dbReference type="SMART" id="SM00717">
    <property type="entry name" value="SANT"/>
    <property type="match status" value="1"/>
</dbReference>
<evidence type="ECO:0000256" key="1">
    <source>
        <dbReference type="SAM" id="MobiDB-lite"/>
    </source>
</evidence>
<feature type="compositionally biased region" description="Polar residues" evidence="1">
    <location>
        <begin position="244"/>
        <end position="256"/>
    </location>
</feature>
<feature type="region of interest" description="Disordered" evidence="1">
    <location>
        <begin position="1616"/>
        <end position="1635"/>
    </location>
</feature>
<dbReference type="InterPro" id="IPR009057">
    <property type="entry name" value="Homeodomain-like_sf"/>
</dbReference>
<feature type="compositionally biased region" description="Polar residues" evidence="1">
    <location>
        <begin position="63"/>
        <end position="98"/>
    </location>
</feature>
<feature type="compositionally biased region" description="Acidic residues" evidence="1">
    <location>
        <begin position="805"/>
        <end position="831"/>
    </location>
</feature>
<feature type="compositionally biased region" description="Basic and acidic residues" evidence="1">
    <location>
        <begin position="1387"/>
        <end position="1399"/>
    </location>
</feature>
<feature type="compositionally biased region" description="Polar residues" evidence="1">
    <location>
        <begin position="1200"/>
        <end position="1211"/>
    </location>
</feature>
<feature type="region of interest" description="Disordered" evidence="1">
    <location>
        <begin position="55"/>
        <end position="319"/>
    </location>
</feature>
<feature type="compositionally biased region" description="Polar residues" evidence="1">
    <location>
        <begin position="143"/>
        <end position="152"/>
    </location>
</feature>
<dbReference type="PANTHER" id="PTHR22929">
    <property type="entry name" value="RNA POLYMERASE III TRANSCRIPTION INITIATION FACTOR B"/>
    <property type="match status" value="1"/>
</dbReference>
<feature type="compositionally biased region" description="Basic residues" evidence="1">
    <location>
        <begin position="1400"/>
        <end position="1413"/>
    </location>
</feature>
<accession>A0A7J6A2W7</accession>
<feature type="region of interest" description="Disordered" evidence="1">
    <location>
        <begin position="1515"/>
        <end position="1610"/>
    </location>
</feature>
<dbReference type="Pfam" id="PF15963">
    <property type="entry name" value="Myb_DNA-bind_7"/>
    <property type="match status" value="1"/>
</dbReference>
<dbReference type="InterPro" id="IPR039467">
    <property type="entry name" value="TFIIIB_B''_Myb"/>
</dbReference>
<dbReference type="Proteomes" id="UP000593565">
    <property type="component" value="Unassembled WGS sequence"/>
</dbReference>
<feature type="compositionally biased region" description="Acidic residues" evidence="1">
    <location>
        <begin position="416"/>
        <end position="429"/>
    </location>
</feature>
<feature type="region of interest" description="Disordered" evidence="1">
    <location>
        <begin position="1326"/>
        <end position="1457"/>
    </location>
</feature>
<feature type="compositionally biased region" description="Polar residues" evidence="1">
    <location>
        <begin position="296"/>
        <end position="305"/>
    </location>
</feature>
<feature type="region of interest" description="Disordered" evidence="1">
    <location>
        <begin position="565"/>
        <end position="832"/>
    </location>
</feature>
<feature type="compositionally biased region" description="Basic and acidic residues" evidence="1">
    <location>
        <begin position="154"/>
        <end position="165"/>
    </location>
</feature>
<feature type="region of interest" description="Disordered" evidence="1">
    <location>
        <begin position="949"/>
        <end position="1057"/>
    </location>
</feature>
<dbReference type="GO" id="GO:0001156">
    <property type="term" value="F:TFIIIC-class transcription factor complex binding"/>
    <property type="evidence" value="ECO:0007669"/>
    <property type="project" value="TreeGrafter"/>
</dbReference>
<gene>
    <name evidence="3" type="ORF">AMELA_G00205320</name>
</gene>
<feature type="region of interest" description="Disordered" evidence="1">
    <location>
        <begin position="1118"/>
        <end position="1251"/>
    </location>
</feature>
<evidence type="ECO:0000313" key="3">
    <source>
        <dbReference type="EMBL" id="KAF4077204.1"/>
    </source>
</evidence>
<dbReference type="EMBL" id="JAAGNN010000018">
    <property type="protein sequence ID" value="KAF4077204.1"/>
    <property type="molecule type" value="Genomic_DNA"/>
</dbReference>
<comment type="caution">
    <text evidence="3">The sequence shown here is derived from an EMBL/GenBank/DDBJ whole genome shotgun (WGS) entry which is preliminary data.</text>
</comment>
<sequence length="1681" mass="183485">MIRRSRISVRPNVKPAGRALATSRETPQGNETPADLSNDVEVKAGGQEVVTEVKAASSVPAVETNNNSENQSGDATSKSDLSVNTADVAGQSASTSALSRRRKRFSVLPNLSKPRSTPTSTVTSVKLPKSPVRPEPTPEIPPASTQTSSDVSESLDKHESTRESAPEPLPVSTKSLRSPAPTLPSSSISIHSTSRTSRFPSKAVITTKDTPDKALSTPESAPDLPPGPVSPSDGKSKWRKPKNVTPTQDNVETTSSRLDEVEPQSTNQDAAESSFPVDPVSVSESQNEPVVRDGSDLSSTGNSKKPQQHVPLALRTLNDPVDRLRLARAKKLRELLKKEMYKEKQKEKNQRPQTGVSERKKAKDHTKMTMRELIYYLPSTNPMKAYTEDEQRDETELPSSPKAAPAVRSATAQNTAEEEEERGGDEEEPSLAPRVKVAEDGSLIIDEESLTVQVQRMKGPNPVEERDPIFERGSTTTYSSFRKGTYTKPWSNRETDMFFLAISMVGTDFSMIGQLFPHRARVEIKNKFKKEERANSWRIDKAFKEKRRLDLDYFTKLLAQILKDEDKKRKKKKHASQIAKIPRQRPGERKRKICSSDSEEDESSSSDAMEGEKEKENVCNDGGSSATPRTKRAGASQKRSKHVNQPADQEAENEAERSSNEESLPVNELDSVEEETESFGVKPVWRWRNTGPVVQRKAQDTRTSAREESTRESASNDSENEEPDMTTIQEHILNKPTRSGRIPKLSQHMIRAAADEEDDEEEEEQLPPLPLPPDPRPRGSRATRGRCRGPRRGKSKLLTLRASAAEDEEDDEEYDTNQEEGNDPTNAEEENQAFVPMGLRSVTKVHSEVEETMEELDISVNVPDVLGISQNAVCPESSCERALNPMGSVPCEHQLDLLVDVIEFLAPGDMEVSEEAARTLLTIGNSALLTQTGEPSSTGDVESIIVEESSSQVREEVLTETMDQSETRVETCEPPVGTGDKTLAPTPPQDSASTAEPVSAQGSEVLSNDIPPETSNLIVPEPTALKTQRNRLPKPNLSRASRTTQREPAEAVTSSLTFSAPVTSDKIGEKTAESQISTMNNFVPEAPSQQEPEELNSEICEERENDKIEGCVPILPLEKMMEDGVSGRRTRIEEERREEMQQTHGESKSHSSGSECSVKPSQPVRRCRGPKPKPNLVRSVRTTHTVTHIQQNPPEVPDQKQATANSFTDVQQPEEGANVIPEPERETTSINDPVTVIPDAGPEDLPRSVCESSTSDEPVFILSLTEILPILTEGAGLVTDPLPLPAMSGSLSESISAVENATADVGGAGPAGDQVFSQLLANALVPVSEERETENGETETSGGKEEETSCRLGRRERSPFSQNAAAAAAAPGRPDEPPVEPSTSSCKTEENVEERDLPAKRRKLPERNRRAKLQIKPNPIQRKTCRSLPYPDEIRSAPASSREMSLEEIEPRQISSSAILDTEDKALSSAILDTEDKALSSAILDTEDKALSSAILDENSKTSTASIEQNLVISPTPVNTETPPPQASSSSSSSSQGIVGGIDLSGTDPVDPSASGAGVVADSHPVHQITPLALTGPLTRPGRKPKGFLSFMSSTSTQRPSESTRAPQKPAIITSRTERKRATPSTSALLPAPPLHVSSHTRTEMLTVNQSAAEEDEEPTNVAAYFFNDIFTVVDEQDELD</sequence>
<feature type="compositionally biased region" description="Low complexity" evidence="1">
    <location>
        <begin position="1177"/>
        <end position="1188"/>
    </location>
</feature>
<feature type="compositionally biased region" description="Basic and acidic residues" evidence="1">
    <location>
        <begin position="1119"/>
        <end position="1149"/>
    </location>
</feature>
<name>A0A7J6A2W7_AMEME</name>
<feature type="compositionally biased region" description="Basic and acidic residues" evidence="1">
    <location>
        <begin position="697"/>
        <end position="711"/>
    </location>
</feature>
<dbReference type="PANTHER" id="PTHR22929:SF0">
    <property type="entry name" value="TRANSCRIPTION FACTOR TFIIIB COMPONENT B'' HOMOLOG"/>
    <property type="match status" value="1"/>
</dbReference>
<feature type="region of interest" description="Disordered" evidence="1">
    <location>
        <begin position="386"/>
        <end position="440"/>
    </location>
</feature>
<feature type="compositionally biased region" description="Polar residues" evidence="1">
    <location>
        <begin position="989"/>
        <end position="1006"/>
    </location>
</feature>
<feature type="domain" description="Myb-like" evidence="2">
    <location>
        <begin position="486"/>
        <end position="534"/>
    </location>
</feature>
<dbReference type="InterPro" id="IPR001005">
    <property type="entry name" value="SANT/Myb"/>
</dbReference>
<feature type="region of interest" description="Disordered" evidence="1">
    <location>
        <begin position="337"/>
        <end position="368"/>
    </location>
</feature>
<feature type="compositionally biased region" description="Basic and acidic residues" evidence="1">
    <location>
        <begin position="337"/>
        <end position="350"/>
    </location>
</feature>
<evidence type="ECO:0000259" key="2">
    <source>
        <dbReference type="SMART" id="SM00717"/>
    </source>
</evidence>
<feature type="compositionally biased region" description="Low complexity" evidence="1">
    <location>
        <begin position="185"/>
        <end position="198"/>
    </location>
</feature>
<feature type="compositionally biased region" description="Low complexity" evidence="1">
    <location>
        <begin position="112"/>
        <end position="126"/>
    </location>
</feature>
<proteinExistence type="predicted"/>
<organism evidence="3 4">
    <name type="scientific">Ameiurus melas</name>
    <name type="common">Black bullhead</name>
    <name type="synonym">Silurus melas</name>
    <dbReference type="NCBI Taxonomy" id="219545"/>
    <lineage>
        <taxon>Eukaryota</taxon>
        <taxon>Metazoa</taxon>
        <taxon>Chordata</taxon>
        <taxon>Craniata</taxon>
        <taxon>Vertebrata</taxon>
        <taxon>Euteleostomi</taxon>
        <taxon>Actinopterygii</taxon>
        <taxon>Neopterygii</taxon>
        <taxon>Teleostei</taxon>
        <taxon>Ostariophysi</taxon>
        <taxon>Siluriformes</taxon>
        <taxon>Ictaluridae</taxon>
        <taxon>Ameiurus</taxon>
    </lineage>
</organism>
<feature type="region of interest" description="Disordered" evidence="1">
    <location>
        <begin position="1"/>
        <end position="41"/>
    </location>
</feature>
<feature type="compositionally biased region" description="Basic residues" evidence="1">
    <location>
        <begin position="778"/>
        <end position="795"/>
    </location>
</feature>
<dbReference type="SUPFAM" id="SSF46689">
    <property type="entry name" value="Homeodomain-like"/>
    <property type="match status" value="1"/>
</dbReference>
<protein>
    <recommendedName>
        <fullName evidence="2">Myb-like domain-containing protein</fullName>
    </recommendedName>
</protein>
<feature type="compositionally biased region" description="Basic and acidic residues" evidence="1">
    <location>
        <begin position="1342"/>
        <end position="1358"/>
    </location>
</feature>
<dbReference type="GO" id="GO:0070898">
    <property type="term" value="P:RNA polymerase III preinitiation complex assembly"/>
    <property type="evidence" value="ECO:0007669"/>
    <property type="project" value="TreeGrafter"/>
</dbReference>
<dbReference type="GO" id="GO:0000126">
    <property type="term" value="C:transcription factor TFIIIB complex"/>
    <property type="evidence" value="ECO:0007669"/>
    <property type="project" value="TreeGrafter"/>
</dbReference>
<reference evidence="3 4" key="1">
    <citation type="submission" date="2020-02" db="EMBL/GenBank/DDBJ databases">
        <title>A chromosome-scale genome assembly of the black bullhead catfish (Ameiurus melas).</title>
        <authorList>
            <person name="Wen M."/>
            <person name="Zham M."/>
            <person name="Cabau C."/>
            <person name="Klopp C."/>
            <person name="Donnadieu C."/>
            <person name="Roques C."/>
            <person name="Bouchez O."/>
            <person name="Lampietro C."/>
            <person name="Jouanno E."/>
            <person name="Herpin A."/>
            <person name="Louis A."/>
            <person name="Berthelot C."/>
            <person name="Parey E."/>
            <person name="Roest-Crollius H."/>
            <person name="Braasch I."/>
            <person name="Postlethwait J."/>
            <person name="Robinson-Rechavi M."/>
            <person name="Echchiki A."/>
            <person name="Begum T."/>
            <person name="Montfort J."/>
            <person name="Schartl M."/>
            <person name="Bobe J."/>
            <person name="Guiguen Y."/>
        </authorList>
    </citation>
    <scope>NUCLEOTIDE SEQUENCE [LARGE SCALE GENOMIC DNA]</scope>
    <source>
        <strain evidence="3">M_S1</strain>
        <tissue evidence="3">Blood</tissue>
    </source>
</reference>
<feature type="compositionally biased region" description="Polar residues" evidence="1">
    <location>
        <begin position="1591"/>
        <end position="1606"/>
    </location>
</feature>
<feature type="compositionally biased region" description="Pro residues" evidence="1">
    <location>
        <begin position="131"/>
        <end position="141"/>
    </location>
</feature>
<feature type="compositionally biased region" description="Acidic residues" evidence="1">
    <location>
        <begin position="755"/>
        <end position="765"/>
    </location>
</feature>
<keyword evidence="4" id="KW-1185">Reference proteome</keyword>